<feature type="binding site" description="axial binding residue" evidence="9">
    <location>
        <position position="47"/>
    </location>
    <ligand>
        <name>heme c</name>
        <dbReference type="ChEBI" id="CHEBI:61717"/>
        <label>1</label>
    </ligand>
    <ligandPart>
        <name>Fe</name>
        <dbReference type="ChEBI" id="CHEBI:18248"/>
    </ligandPart>
</feature>
<feature type="binding site" description="axial binding residue" evidence="9">
    <location>
        <position position="90"/>
    </location>
    <ligand>
        <name>heme c</name>
        <dbReference type="ChEBI" id="CHEBI:61717"/>
        <label>1</label>
    </ligand>
    <ligandPart>
        <name>Fe</name>
        <dbReference type="ChEBI" id="CHEBI:18248"/>
    </ligandPart>
</feature>
<evidence type="ECO:0000256" key="8">
    <source>
        <dbReference type="PIRSR" id="PIRSR000005-1"/>
    </source>
</evidence>
<evidence type="ECO:0000256" key="6">
    <source>
        <dbReference type="ARBA" id="ARBA00022982"/>
    </source>
</evidence>
<feature type="binding site" description="covalent" evidence="8">
    <location>
        <position position="43"/>
    </location>
    <ligand>
        <name>heme c</name>
        <dbReference type="ChEBI" id="CHEBI:61717"/>
        <label>1</label>
    </ligand>
</feature>
<feature type="binding site" description="axial binding residue" evidence="9">
    <location>
        <position position="187"/>
    </location>
    <ligand>
        <name>heme c</name>
        <dbReference type="ChEBI" id="CHEBI:61717"/>
        <label>2</label>
    </ligand>
    <ligandPart>
        <name>Fe</name>
        <dbReference type="ChEBI" id="CHEBI:18248"/>
    </ligandPart>
</feature>
<comment type="PTM">
    <text evidence="8">Binds 2 heme c groups covalently per subunit.</text>
</comment>
<sequence>MKNILLMLAVGLAATSSGCSNLERSRDLANPNVPPAVTAVQVCSNCHGVDGNSVSPNFPRLAGQQPVYIIEQMQNFRSQHRSDPAGFEYMWGLSHHLTDDQIKGLADYFAKQVAQPNAPADVQQMAAGKEIFEKGLPAKEAPPCMTCHGPKGEGLASFPRLANQHRDYLVKQLQVFQRTDERPNTPMTQVAHLLSHEEMESVASYLQAFPNDK</sequence>
<dbReference type="InterPro" id="IPR050597">
    <property type="entry name" value="Cytochrome_c_Oxidase_Subunit"/>
</dbReference>
<name>S6AAZ9_SULDS</name>
<keyword evidence="3 8" id="KW-0349">Heme</keyword>
<feature type="domain" description="Cytochrome c" evidence="10">
    <location>
        <begin position="123"/>
        <end position="210"/>
    </location>
</feature>
<dbReference type="GO" id="GO:0005506">
    <property type="term" value="F:iron ion binding"/>
    <property type="evidence" value="ECO:0007669"/>
    <property type="project" value="InterPro"/>
</dbReference>
<dbReference type="InterPro" id="IPR036909">
    <property type="entry name" value="Cyt_c-like_dom_sf"/>
</dbReference>
<dbReference type="GO" id="GO:0042597">
    <property type="term" value="C:periplasmic space"/>
    <property type="evidence" value="ECO:0007669"/>
    <property type="project" value="UniProtKB-SubCell"/>
</dbReference>
<dbReference type="PIRSF" id="PIRSF000005">
    <property type="entry name" value="Cytochrome_c4"/>
    <property type="match status" value="1"/>
</dbReference>
<evidence type="ECO:0000256" key="5">
    <source>
        <dbReference type="ARBA" id="ARBA00022764"/>
    </source>
</evidence>
<evidence type="ECO:0000259" key="10">
    <source>
        <dbReference type="PROSITE" id="PS51007"/>
    </source>
</evidence>
<keyword evidence="7 9" id="KW-0408">Iron</keyword>
<reference evidence="11 12" key="1">
    <citation type="journal article" date="2012" name="Appl. Environ. Microbiol.">
        <title>Draft genome sequence of a psychrotolerant sulfur-oxidizing bacterium, Sulfuricella denitrificans skB26, and proteomic insights into cold adaptation.</title>
        <authorList>
            <person name="Watanabe T."/>
            <person name="Kojima H."/>
            <person name="Fukui M."/>
        </authorList>
    </citation>
    <scope>NUCLEOTIDE SEQUENCE [LARGE SCALE GENOMIC DNA]</scope>
    <source>
        <strain evidence="12">skB26</strain>
    </source>
</reference>
<evidence type="ECO:0000256" key="1">
    <source>
        <dbReference type="ARBA" id="ARBA00004418"/>
    </source>
</evidence>
<dbReference type="AlphaFoldDB" id="S6AAZ9"/>
<feature type="binding site" description="covalent" evidence="8">
    <location>
        <position position="46"/>
    </location>
    <ligand>
        <name>heme c</name>
        <dbReference type="ChEBI" id="CHEBI:61717"/>
        <label>1</label>
    </ligand>
</feature>
<dbReference type="GO" id="GO:0020037">
    <property type="term" value="F:heme binding"/>
    <property type="evidence" value="ECO:0007669"/>
    <property type="project" value="InterPro"/>
</dbReference>
<dbReference type="OrthoDB" id="9773456at2"/>
<keyword evidence="6" id="KW-0249">Electron transport</keyword>
<dbReference type="KEGG" id="sdr:SCD_n00334"/>
<comment type="subcellular location">
    <subcellularLocation>
        <location evidence="1">Periplasm</location>
    </subcellularLocation>
</comment>
<dbReference type="EMBL" id="AP013066">
    <property type="protein sequence ID" value="BAN34183.1"/>
    <property type="molecule type" value="Genomic_DNA"/>
</dbReference>
<dbReference type="Gene3D" id="1.10.760.10">
    <property type="entry name" value="Cytochrome c-like domain"/>
    <property type="match status" value="2"/>
</dbReference>
<accession>S6AAZ9</accession>
<evidence type="ECO:0000256" key="2">
    <source>
        <dbReference type="ARBA" id="ARBA00022448"/>
    </source>
</evidence>
<keyword evidence="5" id="KW-0574">Periplasm</keyword>
<dbReference type="HOGENOM" id="CLU_076280_2_1_4"/>
<organism evidence="11 12">
    <name type="scientific">Sulfuricella denitrificans (strain DSM 22764 / NBRC 105220 / skB26)</name>
    <dbReference type="NCBI Taxonomy" id="1163617"/>
    <lineage>
        <taxon>Bacteria</taxon>
        <taxon>Pseudomonadati</taxon>
        <taxon>Pseudomonadota</taxon>
        <taxon>Betaproteobacteria</taxon>
        <taxon>Nitrosomonadales</taxon>
        <taxon>Sulfuricellaceae</taxon>
        <taxon>Sulfuricella</taxon>
    </lineage>
</organism>
<dbReference type="PROSITE" id="PS51007">
    <property type="entry name" value="CYTC"/>
    <property type="match status" value="2"/>
</dbReference>
<evidence type="ECO:0000256" key="4">
    <source>
        <dbReference type="ARBA" id="ARBA00022723"/>
    </source>
</evidence>
<proteinExistence type="predicted"/>
<dbReference type="InterPro" id="IPR009056">
    <property type="entry name" value="Cyt_c-like_dom"/>
</dbReference>
<dbReference type="PANTHER" id="PTHR33751:SF9">
    <property type="entry name" value="CYTOCHROME C4"/>
    <property type="match status" value="1"/>
</dbReference>
<keyword evidence="12" id="KW-1185">Reference proteome</keyword>
<evidence type="ECO:0000256" key="9">
    <source>
        <dbReference type="PIRSR" id="PIRSR000005-2"/>
    </source>
</evidence>
<evidence type="ECO:0000313" key="11">
    <source>
        <dbReference type="EMBL" id="BAN34183.1"/>
    </source>
</evidence>
<dbReference type="eggNOG" id="COG2863">
    <property type="taxonomic scope" value="Bacteria"/>
</dbReference>
<feature type="binding site" description="covalent" evidence="8">
    <location>
        <position position="144"/>
    </location>
    <ligand>
        <name>heme c</name>
        <dbReference type="ChEBI" id="CHEBI:61717"/>
        <label>2</label>
    </ligand>
</feature>
<dbReference type="Pfam" id="PF00034">
    <property type="entry name" value="Cytochrom_C"/>
    <property type="match status" value="2"/>
</dbReference>
<keyword evidence="4 9" id="KW-0479">Metal-binding</keyword>
<evidence type="ECO:0000313" key="12">
    <source>
        <dbReference type="Proteomes" id="UP000015559"/>
    </source>
</evidence>
<feature type="binding site" description="axial binding residue" evidence="9">
    <location>
        <position position="148"/>
    </location>
    <ligand>
        <name>heme c</name>
        <dbReference type="ChEBI" id="CHEBI:61717"/>
        <label>2</label>
    </ligand>
    <ligandPart>
        <name>Fe</name>
        <dbReference type="ChEBI" id="CHEBI:18248"/>
    </ligandPart>
</feature>
<protein>
    <submittedName>
        <fullName evidence="11">Class I cytochrome c</fullName>
    </submittedName>
</protein>
<dbReference type="SUPFAM" id="SSF46626">
    <property type="entry name" value="Cytochrome c"/>
    <property type="match status" value="2"/>
</dbReference>
<gene>
    <name evidence="11" type="primary">soxE</name>
    <name evidence="11" type="ORF">SCD_n00334</name>
</gene>
<feature type="domain" description="Cytochrome c" evidence="10">
    <location>
        <begin position="13"/>
        <end position="113"/>
    </location>
</feature>
<dbReference type="GO" id="GO:0009055">
    <property type="term" value="F:electron transfer activity"/>
    <property type="evidence" value="ECO:0007669"/>
    <property type="project" value="InterPro"/>
</dbReference>
<dbReference type="PROSITE" id="PS51257">
    <property type="entry name" value="PROKAR_LIPOPROTEIN"/>
    <property type="match status" value="1"/>
</dbReference>
<dbReference type="RefSeq" id="WP_009206872.1">
    <property type="nucleotide sequence ID" value="NC_022357.1"/>
</dbReference>
<dbReference type="InterPro" id="IPR024167">
    <property type="entry name" value="Cytochrome_c4-like"/>
</dbReference>
<dbReference type="PANTHER" id="PTHR33751">
    <property type="entry name" value="CBB3-TYPE CYTOCHROME C OXIDASE SUBUNIT FIXP"/>
    <property type="match status" value="1"/>
</dbReference>
<feature type="binding site" description="covalent" evidence="8">
    <location>
        <position position="147"/>
    </location>
    <ligand>
        <name>heme c</name>
        <dbReference type="ChEBI" id="CHEBI:61717"/>
        <label>2</label>
    </ligand>
</feature>
<evidence type="ECO:0000256" key="7">
    <source>
        <dbReference type="ARBA" id="ARBA00023004"/>
    </source>
</evidence>
<dbReference type="STRING" id="1163617.SCD_n00334"/>
<keyword evidence="2" id="KW-0813">Transport</keyword>
<evidence type="ECO:0000256" key="3">
    <source>
        <dbReference type="ARBA" id="ARBA00022617"/>
    </source>
</evidence>
<dbReference type="Proteomes" id="UP000015559">
    <property type="component" value="Chromosome"/>
</dbReference>